<evidence type="ECO:0000313" key="6">
    <source>
        <dbReference type="Proteomes" id="UP001319180"/>
    </source>
</evidence>
<protein>
    <submittedName>
        <fullName evidence="5">OmpH family outer membrane protein</fullName>
    </submittedName>
</protein>
<feature type="transmembrane region" description="Helical" evidence="4">
    <location>
        <begin position="6"/>
        <end position="24"/>
    </location>
</feature>
<dbReference type="PANTHER" id="PTHR35089:SF1">
    <property type="entry name" value="CHAPERONE PROTEIN SKP"/>
    <property type="match status" value="1"/>
</dbReference>
<dbReference type="InterPro" id="IPR005632">
    <property type="entry name" value="Chaperone_Skp"/>
</dbReference>
<dbReference type="EMBL" id="JAHESC010000012">
    <property type="protein sequence ID" value="MBT1686996.1"/>
    <property type="molecule type" value="Genomic_DNA"/>
</dbReference>
<dbReference type="Pfam" id="PF03938">
    <property type="entry name" value="OmpH"/>
    <property type="match status" value="1"/>
</dbReference>
<dbReference type="GO" id="GO:0005829">
    <property type="term" value="C:cytosol"/>
    <property type="evidence" value="ECO:0007669"/>
    <property type="project" value="TreeGrafter"/>
</dbReference>
<feature type="coiled-coil region" evidence="3">
    <location>
        <begin position="57"/>
        <end position="124"/>
    </location>
</feature>
<keyword evidence="4" id="KW-0472">Membrane</keyword>
<keyword evidence="2" id="KW-0732">Signal</keyword>
<keyword evidence="6" id="KW-1185">Reference proteome</keyword>
<dbReference type="GO" id="GO:0050821">
    <property type="term" value="P:protein stabilization"/>
    <property type="evidence" value="ECO:0007669"/>
    <property type="project" value="TreeGrafter"/>
</dbReference>
<name>A0AAP2D9N2_9BACT</name>
<dbReference type="SUPFAM" id="SSF111384">
    <property type="entry name" value="OmpH-like"/>
    <property type="match status" value="1"/>
</dbReference>
<dbReference type="Proteomes" id="UP001319180">
    <property type="component" value="Unassembled WGS sequence"/>
</dbReference>
<evidence type="ECO:0000313" key="5">
    <source>
        <dbReference type="EMBL" id="MBT1686996.1"/>
    </source>
</evidence>
<keyword evidence="3" id="KW-0175">Coiled coil</keyword>
<proteinExistence type="inferred from homology"/>
<gene>
    <name evidence="5" type="ORF">KK078_10530</name>
</gene>
<dbReference type="AlphaFoldDB" id="A0AAP2D9N2"/>
<sequence>MKNLSLILNIVLLIAVGVLFFLHFSKDKPAGGTAGASVEPGELSVAYINSDTVLKYYEYLKAEKITLEDKTKKMEQDFRNRAQGLQNEIAAYQRNVSSMTLGQVRATEEELGKKQQNLQMYQQSLSQALMEEEAKLNRELYTRVTEYLKKYGKEKGLHVVLKRDPASDVLWANDALDISQDVITGLNSEYTAEKGGTAPKKDSTATK</sequence>
<evidence type="ECO:0000256" key="3">
    <source>
        <dbReference type="SAM" id="Coils"/>
    </source>
</evidence>
<evidence type="ECO:0000256" key="4">
    <source>
        <dbReference type="SAM" id="Phobius"/>
    </source>
</evidence>
<dbReference type="PANTHER" id="PTHR35089">
    <property type="entry name" value="CHAPERONE PROTEIN SKP"/>
    <property type="match status" value="1"/>
</dbReference>
<dbReference type="SMART" id="SM00935">
    <property type="entry name" value="OmpH"/>
    <property type="match status" value="1"/>
</dbReference>
<comment type="caution">
    <text evidence="5">The sequence shown here is derived from an EMBL/GenBank/DDBJ whole genome shotgun (WGS) entry which is preliminary data.</text>
</comment>
<keyword evidence="4" id="KW-0812">Transmembrane</keyword>
<accession>A0AAP2D9N2</accession>
<organism evidence="5 6">
    <name type="scientific">Dawidia soli</name>
    <dbReference type="NCBI Taxonomy" id="2782352"/>
    <lineage>
        <taxon>Bacteria</taxon>
        <taxon>Pseudomonadati</taxon>
        <taxon>Bacteroidota</taxon>
        <taxon>Cytophagia</taxon>
        <taxon>Cytophagales</taxon>
        <taxon>Chryseotaleaceae</taxon>
        <taxon>Dawidia</taxon>
    </lineage>
</organism>
<comment type="similarity">
    <text evidence="1">Belongs to the Skp family.</text>
</comment>
<evidence type="ECO:0000256" key="2">
    <source>
        <dbReference type="ARBA" id="ARBA00022729"/>
    </source>
</evidence>
<evidence type="ECO:0000256" key="1">
    <source>
        <dbReference type="ARBA" id="ARBA00009091"/>
    </source>
</evidence>
<dbReference type="Gene3D" id="3.30.910.20">
    <property type="entry name" value="Skp domain"/>
    <property type="match status" value="1"/>
</dbReference>
<keyword evidence="4" id="KW-1133">Transmembrane helix</keyword>
<dbReference type="GO" id="GO:0051082">
    <property type="term" value="F:unfolded protein binding"/>
    <property type="evidence" value="ECO:0007669"/>
    <property type="project" value="InterPro"/>
</dbReference>
<dbReference type="RefSeq" id="WP_254090229.1">
    <property type="nucleotide sequence ID" value="NZ_JAHESC010000012.1"/>
</dbReference>
<dbReference type="InterPro" id="IPR024930">
    <property type="entry name" value="Skp_dom_sf"/>
</dbReference>
<reference evidence="5 6" key="1">
    <citation type="submission" date="2021-05" db="EMBL/GenBank/DDBJ databases">
        <title>A Polyphasic approach of four new species of the genus Ohtaekwangia: Ohtaekwangia histidinii sp. nov., Ohtaekwangia cretensis sp. nov., Ohtaekwangia indiensis sp. nov., Ohtaekwangia reichenbachii sp. nov. from diverse environment.</title>
        <authorList>
            <person name="Octaviana S."/>
        </authorList>
    </citation>
    <scope>NUCLEOTIDE SEQUENCE [LARGE SCALE GENOMIC DNA]</scope>
    <source>
        <strain evidence="5 6">PWU37</strain>
    </source>
</reference>